<evidence type="ECO:0000313" key="2">
    <source>
        <dbReference type="EMBL" id="ROR30406.1"/>
    </source>
</evidence>
<evidence type="ECO:0000313" key="3">
    <source>
        <dbReference type="Proteomes" id="UP000273083"/>
    </source>
</evidence>
<keyword evidence="3" id="KW-1185">Reference proteome</keyword>
<dbReference type="AlphaFoldDB" id="A0A3N1XUY1"/>
<comment type="caution">
    <text evidence="2">The sequence shown here is derived from an EMBL/GenBank/DDBJ whole genome shotgun (WGS) entry which is preliminary data.</text>
</comment>
<protein>
    <submittedName>
        <fullName evidence="2">Uncharacterized protein</fullName>
    </submittedName>
</protein>
<dbReference type="RefSeq" id="WP_123608114.1">
    <property type="nucleotide sequence ID" value="NZ_RJVG01000002.1"/>
</dbReference>
<organism evidence="2 3">
    <name type="scientific">Mobilisporobacter senegalensis</name>
    <dbReference type="NCBI Taxonomy" id="1329262"/>
    <lineage>
        <taxon>Bacteria</taxon>
        <taxon>Bacillati</taxon>
        <taxon>Bacillota</taxon>
        <taxon>Clostridia</taxon>
        <taxon>Lachnospirales</taxon>
        <taxon>Lachnospiraceae</taxon>
        <taxon>Mobilisporobacter</taxon>
    </lineage>
</organism>
<feature type="transmembrane region" description="Helical" evidence="1">
    <location>
        <begin position="12"/>
        <end position="37"/>
    </location>
</feature>
<dbReference type="EMBL" id="RJVG01000002">
    <property type="protein sequence ID" value="ROR30406.1"/>
    <property type="molecule type" value="Genomic_DNA"/>
</dbReference>
<proteinExistence type="predicted"/>
<keyword evidence="1" id="KW-0812">Transmembrane</keyword>
<sequence>MNKVLNIFKEKWYLLVISLVISIPMIFMGMMGIWIIGMLTQSIIAGVLISSLVATYIITLPLNSICGHIDNLIGKGIAIKVRVIIYISYYIVFGSILFMLGVRR</sequence>
<feature type="transmembrane region" description="Helical" evidence="1">
    <location>
        <begin position="43"/>
        <end position="62"/>
    </location>
</feature>
<reference evidence="2 3" key="1">
    <citation type="submission" date="2018-11" db="EMBL/GenBank/DDBJ databases">
        <title>Genomic Encyclopedia of Type Strains, Phase IV (KMG-IV): sequencing the most valuable type-strain genomes for metagenomic binning, comparative biology and taxonomic classification.</title>
        <authorList>
            <person name="Goeker M."/>
        </authorList>
    </citation>
    <scope>NUCLEOTIDE SEQUENCE [LARGE SCALE GENOMIC DNA]</scope>
    <source>
        <strain evidence="2 3">DSM 26537</strain>
    </source>
</reference>
<keyword evidence="1" id="KW-1133">Transmembrane helix</keyword>
<evidence type="ECO:0000256" key="1">
    <source>
        <dbReference type="SAM" id="Phobius"/>
    </source>
</evidence>
<keyword evidence="1" id="KW-0472">Membrane</keyword>
<name>A0A3N1XUY1_9FIRM</name>
<gene>
    <name evidence="2" type="ORF">EDD66_10257</name>
</gene>
<feature type="transmembrane region" description="Helical" evidence="1">
    <location>
        <begin position="83"/>
        <end position="102"/>
    </location>
</feature>
<accession>A0A3N1XUY1</accession>
<dbReference type="Proteomes" id="UP000273083">
    <property type="component" value="Unassembled WGS sequence"/>
</dbReference>